<comment type="caution">
    <text evidence="2">The sequence shown here is derived from an EMBL/GenBank/DDBJ whole genome shotgun (WGS) entry which is preliminary data.</text>
</comment>
<reference evidence="2" key="2">
    <citation type="submission" date="2020-09" db="EMBL/GenBank/DDBJ databases">
        <authorList>
            <person name="Sun Q."/>
            <person name="Ohkuma M."/>
        </authorList>
    </citation>
    <scope>NUCLEOTIDE SEQUENCE</scope>
    <source>
        <strain evidence="2">JCM 4386</strain>
    </source>
</reference>
<evidence type="ECO:0000313" key="2">
    <source>
        <dbReference type="EMBL" id="GGR82463.1"/>
    </source>
</evidence>
<keyword evidence="1" id="KW-0472">Membrane</keyword>
<dbReference type="EMBL" id="BMTL01000007">
    <property type="protein sequence ID" value="GGR82463.1"/>
    <property type="molecule type" value="Genomic_DNA"/>
</dbReference>
<dbReference type="AlphaFoldDB" id="A0A918L2C0"/>
<name>A0A918L2C0_9ACTN</name>
<dbReference type="Proteomes" id="UP000606194">
    <property type="component" value="Unassembled WGS sequence"/>
</dbReference>
<keyword evidence="1" id="KW-0812">Transmembrane</keyword>
<sequence>MEGEPAVAWRYGCGPCEVTTGWLPKDQASAKRDEHRDTVHAGMIPTVEVFESNARPIAKDPAALRMWAIIAAVCVIAWITQNIR</sequence>
<feature type="transmembrane region" description="Helical" evidence="1">
    <location>
        <begin position="62"/>
        <end position="80"/>
    </location>
</feature>
<proteinExistence type="predicted"/>
<protein>
    <submittedName>
        <fullName evidence="2">Uncharacterized protein</fullName>
    </submittedName>
</protein>
<evidence type="ECO:0000313" key="3">
    <source>
        <dbReference type="Proteomes" id="UP000606194"/>
    </source>
</evidence>
<gene>
    <name evidence="2" type="ORF">GCM10010269_22030</name>
</gene>
<reference evidence="2" key="1">
    <citation type="journal article" date="2014" name="Int. J. Syst. Evol. Microbiol.">
        <title>Complete genome sequence of Corynebacterium casei LMG S-19264T (=DSM 44701T), isolated from a smear-ripened cheese.</title>
        <authorList>
            <consortium name="US DOE Joint Genome Institute (JGI-PGF)"/>
            <person name="Walter F."/>
            <person name="Albersmeier A."/>
            <person name="Kalinowski J."/>
            <person name="Ruckert C."/>
        </authorList>
    </citation>
    <scope>NUCLEOTIDE SEQUENCE</scope>
    <source>
        <strain evidence="2">JCM 4386</strain>
    </source>
</reference>
<keyword evidence="3" id="KW-1185">Reference proteome</keyword>
<organism evidence="2 3">
    <name type="scientific">Streptomyces humidus</name>
    <dbReference type="NCBI Taxonomy" id="52259"/>
    <lineage>
        <taxon>Bacteria</taxon>
        <taxon>Bacillati</taxon>
        <taxon>Actinomycetota</taxon>
        <taxon>Actinomycetes</taxon>
        <taxon>Kitasatosporales</taxon>
        <taxon>Streptomycetaceae</taxon>
        <taxon>Streptomyces</taxon>
    </lineage>
</organism>
<keyword evidence="1" id="KW-1133">Transmembrane helix</keyword>
<evidence type="ECO:0000256" key="1">
    <source>
        <dbReference type="SAM" id="Phobius"/>
    </source>
</evidence>
<accession>A0A918L2C0</accession>